<protein>
    <recommendedName>
        <fullName evidence="4">Transposase</fullName>
    </recommendedName>
</protein>
<feature type="region of interest" description="Disordered" evidence="1">
    <location>
        <begin position="221"/>
        <end position="241"/>
    </location>
</feature>
<dbReference type="OrthoDB" id="68774at2"/>
<name>A8ZKR3_ACAM1</name>
<organism evidence="2 3">
    <name type="scientific">Acaryochloris marina (strain MBIC 11017)</name>
    <dbReference type="NCBI Taxonomy" id="329726"/>
    <lineage>
        <taxon>Bacteria</taxon>
        <taxon>Bacillati</taxon>
        <taxon>Cyanobacteriota</taxon>
        <taxon>Cyanophyceae</taxon>
        <taxon>Acaryochloridales</taxon>
        <taxon>Acaryochloridaceae</taxon>
        <taxon>Acaryochloris</taxon>
    </lineage>
</organism>
<geneLocation type="plasmid" evidence="2 3">
    <name>pREB1</name>
</geneLocation>
<dbReference type="AlphaFoldDB" id="A8ZKR3"/>
<dbReference type="Proteomes" id="UP000000268">
    <property type="component" value="Plasmid pREB1"/>
</dbReference>
<feature type="compositionally biased region" description="Polar residues" evidence="1">
    <location>
        <begin position="230"/>
        <end position="241"/>
    </location>
</feature>
<evidence type="ECO:0008006" key="4">
    <source>
        <dbReference type="Google" id="ProtNLM"/>
    </source>
</evidence>
<sequence length="241" mass="27249">MKERKRPLLSVLACVNSKCESYGQAGLENLIVRKVYGQDQIRYLRCRCCGAAFSERKNTAFWNTKIPESRAIEVGRQIAEGTSIKGTSRLTYTHRATVKRLSLKFGQHAQDFHEQEAQQLDIDVLEMDERHGYVAIKQQQCWDAVAIDAASKFIIQVEVGPRNTNLIDRLMRATHKRLAHPRDLVLMTDGDASYRTLFPIIFGVSYLPPVRATWGARPTQNTGFLDPLPTSKSSNIVRGKS</sequence>
<keyword evidence="3" id="KW-1185">Reference proteome</keyword>
<keyword evidence="2" id="KW-0614">Plasmid</keyword>
<dbReference type="EMBL" id="CP000838">
    <property type="protein sequence ID" value="ABW31381.1"/>
    <property type="molecule type" value="Genomic_DNA"/>
</dbReference>
<dbReference type="KEGG" id="amr:AM1_A0263"/>
<reference evidence="2 3" key="1">
    <citation type="journal article" date="2008" name="Proc. Natl. Acad. Sci. U.S.A.">
        <title>Niche adaptation and genome expansion in the chlorophyll d-producing cyanobacterium Acaryochloris marina.</title>
        <authorList>
            <person name="Swingley W.D."/>
            <person name="Chen M."/>
            <person name="Cheung P.C."/>
            <person name="Conrad A.L."/>
            <person name="Dejesa L.C."/>
            <person name="Hao J."/>
            <person name="Honchak B.M."/>
            <person name="Karbach L.E."/>
            <person name="Kurdoglu A."/>
            <person name="Lahiri S."/>
            <person name="Mastrian S.D."/>
            <person name="Miyashita H."/>
            <person name="Page L."/>
            <person name="Ramakrishna P."/>
            <person name="Satoh S."/>
            <person name="Sattley W.M."/>
            <person name="Shimada Y."/>
            <person name="Taylor H.L."/>
            <person name="Tomo T."/>
            <person name="Tsuchiya T."/>
            <person name="Wang Z.T."/>
            <person name="Raymond J."/>
            <person name="Mimuro M."/>
            <person name="Blankenship R.E."/>
            <person name="Touchman J.W."/>
        </authorList>
    </citation>
    <scope>NUCLEOTIDE SEQUENCE [LARGE SCALE GENOMIC DNA]</scope>
    <source>
        <strain evidence="3">MBIC 11017</strain>
        <plasmid evidence="3">Plasmid pREB1</plasmid>
    </source>
</reference>
<dbReference type="HOGENOM" id="CLU_1017387_0_0_3"/>
<gene>
    <name evidence="2" type="ordered locus">AM1_A0263</name>
</gene>
<accession>A8ZKR3</accession>
<evidence type="ECO:0000256" key="1">
    <source>
        <dbReference type="SAM" id="MobiDB-lite"/>
    </source>
</evidence>
<proteinExistence type="predicted"/>
<evidence type="ECO:0000313" key="2">
    <source>
        <dbReference type="EMBL" id="ABW31381.1"/>
    </source>
</evidence>
<evidence type="ECO:0000313" key="3">
    <source>
        <dbReference type="Proteomes" id="UP000000268"/>
    </source>
</evidence>